<evidence type="ECO:0000256" key="1">
    <source>
        <dbReference type="ARBA" id="ARBA00022676"/>
    </source>
</evidence>
<dbReference type="GO" id="GO:0004645">
    <property type="term" value="F:1,4-alpha-oligoglucan phosphorylase activity"/>
    <property type="evidence" value="ECO:0007669"/>
    <property type="project" value="InterPro"/>
</dbReference>
<dbReference type="PANTHER" id="PTHR10515:SF0">
    <property type="entry name" value="THYMIDINE PHOSPHORYLASE"/>
    <property type="match status" value="1"/>
</dbReference>
<proteinExistence type="predicted"/>
<dbReference type="InterPro" id="IPR000312">
    <property type="entry name" value="Glycosyl_Trfase_fam3"/>
</dbReference>
<sequence length="118" mass="12661">MIKTPFEITHLKASGTSLSPSQIDSMVRGFTSGKISESKMTKWLEAVFEQGMDHAETLAYTKSMLDSGARLDFSHLPGYVVDKHSTGGVGDKVSLVLGPLLTACGCYVPMLAGRGLEH</sequence>
<dbReference type="GO" id="GO:0006206">
    <property type="term" value="P:pyrimidine nucleobase metabolic process"/>
    <property type="evidence" value="ECO:0007669"/>
    <property type="project" value="InterPro"/>
</dbReference>
<dbReference type="AlphaFoldDB" id="A0A383ATI8"/>
<dbReference type="SUPFAM" id="SSF47648">
    <property type="entry name" value="Nucleoside phosphorylase/phosphoribosyltransferase N-terminal domain"/>
    <property type="match status" value="1"/>
</dbReference>
<evidence type="ECO:0000256" key="2">
    <source>
        <dbReference type="ARBA" id="ARBA00022679"/>
    </source>
</evidence>
<dbReference type="InterPro" id="IPR035902">
    <property type="entry name" value="Nuc_phospho_transferase"/>
</dbReference>
<dbReference type="EMBL" id="UINC01194850">
    <property type="protein sequence ID" value="SVE11137.1"/>
    <property type="molecule type" value="Genomic_DNA"/>
</dbReference>
<dbReference type="InterPro" id="IPR036320">
    <property type="entry name" value="Glycosyl_Trfase_fam3_N_dom_sf"/>
</dbReference>
<dbReference type="GO" id="GO:0016763">
    <property type="term" value="F:pentosyltransferase activity"/>
    <property type="evidence" value="ECO:0007669"/>
    <property type="project" value="UniProtKB-ARBA"/>
</dbReference>
<dbReference type="InterPro" id="IPR000053">
    <property type="entry name" value="Thymidine/pyrmidine_PPase"/>
</dbReference>
<dbReference type="Gene3D" id="1.20.970.50">
    <property type="match status" value="1"/>
</dbReference>
<dbReference type="Pfam" id="PF02885">
    <property type="entry name" value="Glycos_trans_3N"/>
    <property type="match status" value="1"/>
</dbReference>
<dbReference type="PANTHER" id="PTHR10515">
    <property type="entry name" value="THYMIDINE PHOSPHORYLASE"/>
    <property type="match status" value="1"/>
</dbReference>
<reference evidence="5" key="1">
    <citation type="submission" date="2018-05" db="EMBL/GenBank/DDBJ databases">
        <authorList>
            <person name="Lanie J.A."/>
            <person name="Ng W.-L."/>
            <person name="Kazmierczak K.M."/>
            <person name="Andrzejewski T.M."/>
            <person name="Davidsen T.M."/>
            <person name="Wayne K.J."/>
            <person name="Tettelin H."/>
            <person name="Glass J.I."/>
            <person name="Rusch D."/>
            <person name="Podicherti R."/>
            <person name="Tsui H.-C.T."/>
            <person name="Winkler M.E."/>
        </authorList>
    </citation>
    <scope>NUCLEOTIDE SEQUENCE</scope>
</reference>
<feature type="domain" description="Glycosyl transferase family 3 N-terminal" evidence="4">
    <location>
        <begin position="8"/>
        <end position="68"/>
    </location>
</feature>
<evidence type="ECO:0000313" key="5">
    <source>
        <dbReference type="EMBL" id="SVE11137.1"/>
    </source>
</evidence>
<keyword evidence="2" id="KW-0808">Transferase</keyword>
<feature type="non-terminal residue" evidence="5">
    <location>
        <position position="118"/>
    </location>
</feature>
<gene>
    <name evidence="5" type="ORF">METZ01_LOCUS463991</name>
</gene>
<dbReference type="Pfam" id="PF00591">
    <property type="entry name" value="Glycos_transf_3"/>
    <property type="match status" value="1"/>
</dbReference>
<feature type="domain" description="Glycosyl transferase family 3" evidence="3">
    <location>
        <begin position="80"/>
        <end position="117"/>
    </location>
</feature>
<accession>A0A383ATI8</accession>
<dbReference type="SUPFAM" id="SSF52418">
    <property type="entry name" value="Nucleoside phosphorylase/phosphoribosyltransferase catalytic domain"/>
    <property type="match status" value="1"/>
</dbReference>
<evidence type="ECO:0000259" key="3">
    <source>
        <dbReference type="Pfam" id="PF00591"/>
    </source>
</evidence>
<keyword evidence="1" id="KW-0328">Glycosyltransferase</keyword>
<name>A0A383ATI8_9ZZZZ</name>
<dbReference type="GO" id="GO:0005829">
    <property type="term" value="C:cytosol"/>
    <property type="evidence" value="ECO:0007669"/>
    <property type="project" value="TreeGrafter"/>
</dbReference>
<evidence type="ECO:0000259" key="4">
    <source>
        <dbReference type="Pfam" id="PF02885"/>
    </source>
</evidence>
<organism evidence="5">
    <name type="scientific">marine metagenome</name>
    <dbReference type="NCBI Taxonomy" id="408172"/>
    <lineage>
        <taxon>unclassified sequences</taxon>
        <taxon>metagenomes</taxon>
        <taxon>ecological metagenomes</taxon>
    </lineage>
</organism>
<dbReference type="InterPro" id="IPR017459">
    <property type="entry name" value="Glycosyl_Trfase_fam3_N_dom"/>
</dbReference>
<evidence type="ECO:0008006" key="6">
    <source>
        <dbReference type="Google" id="ProtNLM"/>
    </source>
</evidence>
<protein>
    <recommendedName>
        <fullName evidence="6">Glycosyl transferase family 3 N-terminal domain-containing protein</fullName>
    </recommendedName>
</protein>
<dbReference type="Gene3D" id="3.40.1030.10">
    <property type="entry name" value="Nucleoside phosphorylase/phosphoribosyltransferase catalytic domain"/>
    <property type="match status" value="1"/>
</dbReference>